<evidence type="ECO:0000313" key="7">
    <source>
        <dbReference type="EMBL" id="RRE94480.1"/>
    </source>
</evidence>
<evidence type="ECO:0000313" key="3">
    <source>
        <dbReference type="EMBL" id="MRJ98794.1"/>
    </source>
</evidence>
<accession>A0A024HVQ7</accession>
<dbReference type="Proteomes" id="UP000259497">
    <property type="component" value="Unassembled WGS sequence"/>
</dbReference>
<dbReference type="AlphaFoldDB" id="A0A024HVQ7"/>
<dbReference type="EMBL" id="WJVL01000021">
    <property type="protein sequence ID" value="MRJ98794.1"/>
    <property type="molecule type" value="Genomic_DNA"/>
</dbReference>
<reference evidence="7" key="7">
    <citation type="submission" date="2018-10" db="EMBL/GenBank/DDBJ databases">
        <authorList>
            <person name="Fan Y."/>
            <person name="Timp W."/>
            <person name="Bergman Y."/>
            <person name="Tamma P."/>
            <person name="Simner P."/>
        </authorList>
    </citation>
    <scope>NUCLEOTIDE SEQUENCE</scope>
    <source>
        <strain evidence="7">KLPN_104</strain>
    </source>
</reference>
<evidence type="ECO:0000313" key="5">
    <source>
        <dbReference type="EMBL" id="OVF70684.1"/>
    </source>
</evidence>
<sequence>MGNFYWAICHHCDGHGSMDNPAFSDGFTNSELYDIEPEERQRIVNGAYDVLCTTCKGSGKVKVPNIREMSFGEKRALVERRREQRELDELSQMEKMERMMGC</sequence>
<reference evidence="7 14" key="8">
    <citation type="journal article" date="2019" name="Antimicrob. Agents Chemother.">
        <title>Applying Rapid Whole Genome Sequencing to Predict Phenotypic Antimicrobial Susceptibility Testing Results Among Carbapenem-Resistant Klebsiella pneumoniae Clinical Isolates.</title>
        <authorList>
            <person name="Tamma P.D."/>
            <person name="Fan Y."/>
            <person name="Bergman Y."/>
            <person name="Pertea G."/>
            <person name="Kazmi A."/>
            <person name="Lewis S."/>
            <person name="Carroll K.C."/>
            <person name="Schatz M.C."/>
            <person name="Timp W."/>
            <person name="Simner P.J."/>
        </authorList>
    </citation>
    <scope>NUCLEOTIDE SEQUENCE [LARGE SCALE GENOMIC DNA]</scope>
    <source>
        <strain evidence="7 14">KLPN_104</strain>
    </source>
</reference>
<reference evidence="9 13" key="6">
    <citation type="submission" date="2018-08" db="EMBL/GenBank/DDBJ databases">
        <authorList>
            <consortium name="Pathogen Informatics"/>
        </authorList>
    </citation>
    <scope>NUCLEOTIDE SEQUENCE [LARGE SCALE GENOMIC DNA]</scope>
    <source>
        <strain evidence="9 13">EuSCAPE_GR114</strain>
    </source>
</reference>
<evidence type="ECO:0000313" key="13">
    <source>
        <dbReference type="Proteomes" id="UP000259497"/>
    </source>
</evidence>
<evidence type="ECO:0000313" key="8">
    <source>
        <dbReference type="EMBL" id="STX11425.1"/>
    </source>
</evidence>
<dbReference type="Proteomes" id="UP000275975">
    <property type="component" value="Unassembled WGS sequence"/>
</dbReference>
<evidence type="ECO:0000313" key="16">
    <source>
        <dbReference type="Proteomes" id="UP000479475"/>
    </source>
</evidence>
<dbReference type="PATRIC" id="fig|573.1630.peg.5100"/>
<evidence type="ECO:0000313" key="9">
    <source>
        <dbReference type="EMBL" id="SVS28566.1"/>
    </source>
</evidence>
<proteinExistence type="predicted"/>
<name>A0A024HVQ7_KLEPN</name>
<gene>
    <name evidence="5" type="ORF">B5L96_14935</name>
    <name evidence="6" type="ORF">B6I68_26915</name>
    <name evidence="7" type="ORF">EAO17_30085</name>
    <name evidence="4" type="ORF">G4V31_27125</name>
    <name evidence="3" type="ORF">GJJ01_22910</name>
    <name evidence="1" type="ORF">KP64477b_00154</name>
    <name evidence="8" type="ORF">NCTC11679_05882</name>
    <name evidence="2" type="ORF">PENVA_0287</name>
    <name evidence="9" type="ORF">SAMEA3649733_04310</name>
</gene>
<reference evidence="3 15" key="9">
    <citation type="submission" date="2019-11" db="EMBL/GenBank/DDBJ databases">
        <title>Molecular typing, antibiotic resistance determination and virulence profiling for 36 multidrug-resistant clinical Klebsiella pneumoniae isolates using second- and third-generation sequencing.</title>
        <authorList>
            <person name="Shelenkov A."/>
            <person name="Mikhaylova Y."/>
            <person name="Yanushevich Y."/>
            <person name="Samoilov A."/>
            <person name="Petrova L."/>
            <person name="Fomina V."/>
            <person name="Gusarov V."/>
            <person name="Zamyatin M."/>
            <person name="Shagin D."/>
        </authorList>
    </citation>
    <scope>NUCLEOTIDE SEQUENCE [LARGE SCALE GENOMIC DNA]</scope>
    <source>
        <strain evidence="3 15">CriePir226</strain>
    </source>
</reference>
<evidence type="ECO:0000313" key="15">
    <source>
        <dbReference type="Proteomes" id="UP000441029"/>
    </source>
</evidence>
<protein>
    <submittedName>
        <fullName evidence="2">Uncharacterized protein</fullName>
    </submittedName>
</protein>
<evidence type="ECO:0000313" key="2">
    <source>
        <dbReference type="EMBL" id="CDM79903.1"/>
    </source>
</evidence>
<dbReference type="Proteomes" id="UP000479475">
    <property type="component" value="Unassembled WGS sequence"/>
</dbReference>
<evidence type="ECO:0000313" key="1">
    <source>
        <dbReference type="EMBL" id="ASF81482.1"/>
    </source>
</evidence>
<geneLocation type="plasmid" evidence="1">
    <name>pKP64477b</name>
</geneLocation>
<dbReference type="Proteomes" id="UP000196447">
    <property type="component" value="Unassembled WGS sequence"/>
</dbReference>
<dbReference type="EMBL" id="RDAM01000003">
    <property type="protein sequence ID" value="RRE94480.1"/>
    <property type="molecule type" value="Genomic_DNA"/>
</dbReference>
<dbReference type="EMBL" id="UGMG01000002">
    <property type="protein sequence ID" value="STX11425.1"/>
    <property type="molecule type" value="Genomic_DNA"/>
</dbReference>
<dbReference type="EMBL" id="MF150122">
    <property type="protein sequence ID" value="ASF81482.1"/>
    <property type="molecule type" value="Genomic_DNA"/>
</dbReference>
<dbReference type="EMBL" id="HG918041">
    <property type="protein sequence ID" value="CDM79903.1"/>
    <property type="molecule type" value="Genomic_DNA"/>
</dbReference>
<evidence type="ECO:0000313" key="14">
    <source>
        <dbReference type="Proteomes" id="UP000275975"/>
    </source>
</evidence>
<evidence type="ECO:0000313" key="6">
    <source>
        <dbReference type="EMBL" id="PLE24617.1"/>
    </source>
</evidence>
<dbReference type="Proteomes" id="UP000234439">
    <property type="component" value="Unassembled WGS sequence"/>
</dbReference>
<reference evidence="6 11" key="2">
    <citation type="journal article" date="2017" name="J. Infect. Dis.">
        <title>An Analysis of the Epidemic of Klebsiella pneumoniae Carbapenemase-Producing K. pneumoniae: Convergence of Two Evolutionary Mechanisms Creates the Perfect Storm.</title>
        <authorList>
            <person name="Rojas L.J."/>
            <person name="Weinstock G.M."/>
            <person name="De La Cadena E."/>
            <person name="Diaz L."/>
            <person name="Rios R."/>
            <person name="Hanson B.M."/>
            <person name="Brown J.S."/>
            <person name="Vats P."/>
            <person name="Phillips D.S."/>
            <person name="Nguyen H."/>
            <person name="Hujer K.M."/>
            <person name="Correa A."/>
            <person name="Adams M.D."/>
            <person name="Perez F."/>
            <person name="Sodergren E."/>
            <person name="Narechania A."/>
            <person name="Planet P.J."/>
            <person name="Villegas M.V."/>
            <person name="Bonomo R.A."/>
            <person name="Arias C.A."/>
        </authorList>
    </citation>
    <scope>NUCLEOTIDE SEQUENCE [LARGE SCALE GENOMIC DNA]</scope>
    <source>
        <strain evidence="6 11">COL-Kpn30</strain>
    </source>
</reference>
<geneLocation type="plasmid" evidence="2">
    <name>pENVA</name>
</geneLocation>
<dbReference type="EMBL" id="JAAKYD010000038">
    <property type="protein sequence ID" value="NGN75750.1"/>
    <property type="molecule type" value="Genomic_DNA"/>
</dbReference>
<reference evidence="8 12" key="5">
    <citation type="submission" date="2018-06" db="EMBL/GenBank/DDBJ databases">
        <authorList>
            <consortium name="Pathogen Informatics"/>
            <person name="Doyle S."/>
        </authorList>
    </citation>
    <scope>NUCLEOTIDE SEQUENCE [LARGE SCALE GENOMIC DNA]</scope>
    <source>
        <strain evidence="8 12">NCTC11679</strain>
    </source>
</reference>
<keyword evidence="2" id="KW-0614">Plasmid</keyword>
<dbReference type="RefSeq" id="WP_004026456.1">
    <property type="nucleotide sequence ID" value="NZ_AP018750.1"/>
</dbReference>
<organism evidence="2">
    <name type="scientific">Klebsiella pneumoniae</name>
    <dbReference type="NCBI Taxonomy" id="573"/>
    <lineage>
        <taxon>Bacteria</taxon>
        <taxon>Pseudomonadati</taxon>
        <taxon>Pseudomonadota</taxon>
        <taxon>Gammaproteobacteria</taxon>
        <taxon>Enterobacterales</taxon>
        <taxon>Enterobacteriaceae</taxon>
        <taxon>Klebsiella/Raoultella group</taxon>
        <taxon>Klebsiella</taxon>
        <taxon>Klebsiella pneumoniae complex</taxon>
    </lineage>
</organism>
<reference evidence="2" key="1">
    <citation type="journal article" date="2014" name="Antimicrob. Agents Chemother.">
        <title>IncH-Type Plasmid Harboring blaCTX-M-15, blaDHA-1, and qnrB4 Genes Recovered from Animal Isolates.</title>
        <authorList>
            <person name="Schluter A."/>
            <person name="Nordmann P."/>
            <person name="Bonnin R.A."/>
            <person name="Millemann Y."/>
            <person name="Eikmeyer F.G."/>
            <person name="Wibberg D."/>
            <person name="Puhler A."/>
            <person name="Poirel L."/>
        </authorList>
    </citation>
    <scope>NUCLEOTIDE SEQUENCE [LARGE SCALE GENOMIC DNA]</scope>
    <source>
        <strain evidence="2">Kp15</strain>
        <plasmid evidence="2">pENVA</plasmid>
    </source>
</reference>
<evidence type="ECO:0000313" key="11">
    <source>
        <dbReference type="Proteomes" id="UP000234439"/>
    </source>
</evidence>
<evidence type="ECO:0000313" key="10">
    <source>
        <dbReference type="Proteomes" id="UP000196447"/>
    </source>
</evidence>
<dbReference type="EMBL" id="UIXM01000017">
    <property type="protein sequence ID" value="SVS28566.1"/>
    <property type="molecule type" value="Genomic_DNA"/>
</dbReference>
<evidence type="ECO:0000313" key="12">
    <source>
        <dbReference type="Proteomes" id="UP000255239"/>
    </source>
</evidence>
<evidence type="ECO:0000313" key="4">
    <source>
        <dbReference type="EMBL" id="NGN75750.1"/>
    </source>
</evidence>
<reference evidence="5 10" key="3">
    <citation type="submission" date="2017-03" db="EMBL/GenBank/DDBJ databases">
        <authorList>
            <person name="Fouts D."/>
            <person name="Stalin M.J."/>
            <person name="Chen L."/>
            <person name="Wright M."/>
            <person name="Sutton G."/>
            <person name="Nguyen K."/>
            <person name="Vanduin D."/>
            <person name="Rojas L."/>
            <person name="Hujer A."/>
            <person name="Hujer K."/>
            <person name="Bonomo R."/>
            <person name="Kreiswirth B."/>
            <person name="Adams M."/>
        </authorList>
    </citation>
    <scope>NUCLEOTIDE SEQUENCE [LARGE SCALE GENOMIC DNA]</scope>
    <source>
        <strain evidence="5 10">39383</strain>
    </source>
</reference>
<dbReference type="EMBL" id="NCMJ01000171">
    <property type="protein sequence ID" value="PLE24617.1"/>
    <property type="molecule type" value="Genomic_DNA"/>
</dbReference>
<dbReference type="Proteomes" id="UP000255239">
    <property type="component" value="Unassembled WGS sequence"/>
</dbReference>
<reference evidence="1" key="4">
    <citation type="submission" date="2017-05" db="EMBL/GenBank/DDBJ databases">
        <authorList>
            <person name="Song R."/>
            <person name="Chenine A.L."/>
            <person name="Ruprecht R.M."/>
        </authorList>
    </citation>
    <scope>NUCLEOTIDE SEQUENCE</scope>
    <source>
        <strain evidence="1">A64477</strain>
        <plasmid evidence="1">pKP64477b</plasmid>
    </source>
</reference>
<dbReference type="EMBL" id="NDBK01000067">
    <property type="protein sequence ID" value="OVF70684.1"/>
    <property type="molecule type" value="Genomic_DNA"/>
</dbReference>
<reference evidence="4 16" key="10">
    <citation type="submission" date="2020-02" db="EMBL/GenBank/DDBJ databases">
        <title>Klebsiella pneumoniae genome sequencing and assembly.</title>
        <authorList>
            <person name="Starkova P.S."/>
            <person name="Sulyan O.S."/>
            <person name="Likholetova D.V."/>
            <person name="Ageevets V.A."/>
            <person name="Lazareva I.V."/>
            <person name="Sopova J.V."/>
            <person name="Sidorenko S.V."/>
        </authorList>
    </citation>
    <scope>NUCLEOTIDE SEQUENCE [LARGE SCALE GENOMIC DNA]</scope>
    <source>
        <strain evidence="4 16">2429</strain>
    </source>
</reference>
<dbReference type="Proteomes" id="UP000441029">
    <property type="component" value="Unassembled WGS sequence"/>
</dbReference>